<gene>
    <name evidence="2" type="ORF">SAMN02745207_02390</name>
</gene>
<dbReference type="OrthoDB" id="359931at2"/>
<keyword evidence="1" id="KW-0812">Transmembrane</keyword>
<name>A0A1M5VNS6_9CLOT</name>
<keyword evidence="1" id="KW-0472">Membrane</keyword>
<proteinExistence type="predicted"/>
<sequence length="216" mass="24512">MFQAGLAKTTKFSVRTFLSKLIIKILVYLIIIGIIFVLVISVFDNFEIKEKNTLTAGLIEEKIANISELATLKYTYKNVVTLKTSKEFSDNFKIPFTDKSLIFTYNGYIKAGIDLTSVDVSINKDDESVIIKVKHAAILDNIVDEESVEVFDEKSSVFNKIKTSDYLDSIVAEKEKTEKELIKNGFLEQANDHTKLILDTLVSEMGFKKIEIKFED</sequence>
<keyword evidence="1" id="KW-1133">Transmembrane helix</keyword>
<dbReference type="RefSeq" id="WP_073338653.1">
    <property type="nucleotide sequence ID" value="NZ_FQXM01000012.1"/>
</dbReference>
<dbReference type="EMBL" id="FQXM01000012">
    <property type="protein sequence ID" value="SHH76818.1"/>
    <property type="molecule type" value="Genomic_DNA"/>
</dbReference>
<dbReference type="STRING" id="1121316.SAMN02745207_02390"/>
<accession>A0A1M5VNS6</accession>
<keyword evidence="3" id="KW-1185">Reference proteome</keyword>
<evidence type="ECO:0000256" key="1">
    <source>
        <dbReference type="SAM" id="Phobius"/>
    </source>
</evidence>
<feature type="transmembrane region" description="Helical" evidence="1">
    <location>
        <begin position="21"/>
        <end position="43"/>
    </location>
</feature>
<evidence type="ECO:0000313" key="2">
    <source>
        <dbReference type="EMBL" id="SHH76818.1"/>
    </source>
</evidence>
<dbReference type="AlphaFoldDB" id="A0A1M5VNS6"/>
<evidence type="ECO:0000313" key="3">
    <source>
        <dbReference type="Proteomes" id="UP000184447"/>
    </source>
</evidence>
<evidence type="ECO:0008006" key="4">
    <source>
        <dbReference type="Google" id="ProtNLM"/>
    </source>
</evidence>
<dbReference type="Pfam" id="PF14014">
    <property type="entry name" value="DUF4230"/>
    <property type="match status" value="1"/>
</dbReference>
<protein>
    <recommendedName>
        <fullName evidence="4">DUF4230 domain-containing protein</fullName>
    </recommendedName>
</protein>
<reference evidence="2 3" key="1">
    <citation type="submission" date="2016-11" db="EMBL/GenBank/DDBJ databases">
        <authorList>
            <person name="Jaros S."/>
            <person name="Januszkiewicz K."/>
            <person name="Wedrychowicz H."/>
        </authorList>
    </citation>
    <scope>NUCLEOTIDE SEQUENCE [LARGE SCALE GENOMIC DNA]</scope>
    <source>
        <strain evidence="2 3">DSM 8605</strain>
    </source>
</reference>
<dbReference type="InterPro" id="IPR025324">
    <property type="entry name" value="DUF4230"/>
</dbReference>
<organism evidence="2 3">
    <name type="scientific">Clostridium grantii DSM 8605</name>
    <dbReference type="NCBI Taxonomy" id="1121316"/>
    <lineage>
        <taxon>Bacteria</taxon>
        <taxon>Bacillati</taxon>
        <taxon>Bacillota</taxon>
        <taxon>Clostridia</taxon>
        <taxon>Eubacteriales</taxon>
        <taxon>Clostridiaceae</taxon>
        <taxon>Clostridium</taxon>
    </lineage>
</organism>
<dbReference type="Proteomes" id="UP000184447">
    <property type="component" value="Unassembled WGS sequence"/>
</dbReference>